<comment type="caution">
    <text evidence="4">The sequence shown here is derived from an EMBL/GenBank/DDBJ whole genome shotgun (WGS) entry which is preliminary data.</text>
</comment>
<keyword evidence="5" id="KW-1185">Reference proteome</keyword>
<dbReference type="SUPFAM" id="SSF53756">
    <property type="entry name" value="UDP-Glycosyltransferase/glycogen phosphorylase"/>
    <property type="match status" value="1"/>
</dbReference>
<dbReference type="AlphaFoldDB" id="A0A2T0MJ19"/>
<dbReference type="Gene3D" id="3.40.50.2000">
    <property type="entry name" value="Glycogen Phosphorylase B"/>
    <property type="match status" value="2"/>
</dbReference>
<reference evidence="4 5" key="1">
    <citation type="submission" date="2018-03" db="EMBL/GenBank/DDBJ databases">
        <title>Genomic Encyclopedia of Archaeal and Bacterial Type Strains, Phase II (KMG-II): from individual species to whole genera.</title>
        <authorList>
            <person name="Goeker M."/>
        </authorList>
    </citation>
    <scope>NUCLEOTIDE SEQUENCE [LARGE SCALE GENOMIC DNA]</scope>
    <source>
        <strain evidence="4 5">DSM 25027</strain>
    </source>
</reference>
<organism evidence="4 5">
    <name type="scientific">Flagellimonas meridianipacifica</name>
    <dbReference type="NCBI Taxonomy" id="1080225"/>
    <lineage>
        <taxon>Bacteria</taxon>
        <taxon>Pseudomonadati</taxon>
        <taxon>Bacteroidota</taxon>
        <taxon>Flavobacteriia</taxon>
        <taxon>Flavobacteriales</taxon>
        <taxon>Flavobacteriaceae</taxon>
        <taxon>Flagellimonas</taxon>
    </lineage>
</organism>
<dbReference type="PANTHER" id="PTHR46401:SF2">
    <property type="entry name" value="GLYCOSYLTRANSFERASE WBBK-RELATED"/>
    <property type="match status" value="1"/>
</dbReference>
<dbReference type="InterPro" id="IPR001296">
    <property type="entry name" value="Glyco_trans_1"/>
</dbReference>
<evidence type="ECO:0000256" key="1">
    <source>
        <dbReference type="ARBA" id="ARBA00022679"/>
    </source>
</evidence>
<gene>
    <name evidence="4" type="ORF">CLV81_1587</name>
</gene>
<dbReference type="RefSeq" id="WP_106144945.1">
    <property type="nucleotide sequence ID" value="NZ_PVYX01000001.1"/>
</dbReference>
<dbReference type="EMBL" id="PVYX01000001">
    <property type="protein sequence ID" value="PRX57581.1"/>
    <property type="molecule type" value="Genomic_DNA"/>
</dbReference>
<protein>
    <submittedName>
        <fullName evidence="4">Glycosyltransferase involved in cell wall biosynthesis</fullName>
    </submittedName>
</protein>
<dbReference type="InterPro" id="IPR028098">
    <property type="entry name" value="Glyco_trans_4-like_N"/>
</dbReference>
<dbReference type="CDD" id="cd03809">
    <property type="entry name" value="GT4_MtfB-like"/>
    <property type="match status" value="1"/>
</dbReference>
<evidence type="ECO:0000259" key="2">
    <source>
        <dbReference type="Pfam" id="PF00534"/>
    </source>
</evidence>
<dbReference type="PANTHER" id="PTHR46401">
    <property type="entry name" value="GLYCOSYLTRANSFERASE WBBK-RELATED"/>
    <property type="match status" value="1"/>
</dbReference>
<evidence type="ECO:0000259" key="3">
    <source>
        <dbReference type="Pfam" id="PF13439"/>
    </source>
</evidence>
<feature type="domain" description="Glycosyltransferase subfamily 4-like N-terminal" evidence="3">
    <location>
        <begin position="17"/>
        <end position="177"/>
    </location>
</feature>
<dbReference type="Pfam" id="PF13439">
    <property type="entry name" value="Glyco_transf_4"/>
    <property type="match status" value="1"/>
</dbReference>
<name>A0A2T0MJ19_9FLAO</name>
<feature type="domain" description="Glycosyl transferase family 1" evidence="2">
    <location>
        <begin position="199"/>
        <end position="355"/>
    </location>
</feature>
<dbReference type="Proteomes" id="UP000237640">
    <property type="component" value="Unassembled WGS sequence"/>
</dbReference>
<dbReference type="GO" id="GO:0016757">
    <property type="term" value="F:glycosyltransferase activity"/>
    <property type="evidence" value="ECO:0007669"/>
    <property type="project" value="InterPro"/>
</dbReference>
<evidence type="ECO:0000313" key="5">
    <source>
        <dbReference type="Proteomes" id="UP000237640"/>
    </source>
</evidence>
<sequence>MKIGIEGQRLYRKKKHGMDMVALELIKSLQRIDTHNDYVIFVRPDFDNTCIPKAPNFKIVELDSKFGYPGWEQIALPKAANAEGCDVLHCTSNTGPLFSKVPLITTLHDIIYLESISLFKKEGTWYQKLGNMYRRYCVPPVIKRSKKVITVSNYEKERINNHFGFTDDRLTAIYNGVGNHFKKVTDVSRLNTIKEKYLLPEKFFFFLGNTDPKKNTKGVLKAFADFNKQYPNKYKLVMLDYDKVEFDRLLNALDIREIKDLVHLTGYVQNIDLPAIISQSTAFLYPSLRESFGIPILEGMACGVPVITSNTSSMPEVAGKDAALIVDPFDSNEITEALITLVEDNTLAHLLAEKGIARAKNFSWEAMAKNVLELYRDVHKELKHEPV</sequence>
<keyword evidence="1 4" id="KW-0808">Transferase</keyword>
<dbReference type="GO" id="GO:0009103">
    <property type="term" value="P:lipopolysaccharide biosynthetic process"/>
    <property type="evidence" value="ECO:0007669"/>
    <property type="project" value="TreeGrafter"/>
</dbReference>
<dbReference type="OrthoDB" id="9801609at2"/>
<accession>A0A2T0MJ19</accession>
<evidence type="ECO:0000313" key="4">
    <source>
        <dbReference type="EMBL" id="PRX57581.1"/>
    </source>
</evidence>
<dbReference type="Pfam" id="PF00534">
    <property type="entry name" value="Glycos_transf_1"/>
    <property type="match status" value="1"/>
</dbReference>
<proteinExistence type="predicted"/>